<evidence type="ECO:0000313" key="7">
    <source>
        <dbReference type="EMBL" id="TCC98281.1"/>
    </source>
</evidence>
<dbReference type="Gene3D" id="1.10.10.10">
    <property type="entry name" value="Winged helix-like DNA-binding domain superfamily/Winged helix DNA-binding domain"/>
    <property type="match status" value="1"/>
</dbReference>
<gene>
    <name evidence="7" type="ORF">EZ437_19015</name>
</gene>
<keyword evidence="2" id="KW-0805">Transcription regulation</keyword>
<dbReference type="OrthoDB" id="799938at2"/>
<dbReference type="Gene3D" id="1.10.1740.10">
    <property type="match status" value="1"/>
</dbReference>
<keyword evidence="8" id="KW-1185">Reference proteome</keyword>
<dbReference type="InterPro" id="IPR036388">
    <property type="entry name" value="WH-like_DNA-bd_sf"/>
</dbReference>
<dbReference type="PANTHER" id="PTHR43133:SF46">
    <property type="entry name" value="RNA POLYMERASE SIGMA-70 FACTOR ECF SUBFAMILY"/>
    <property type="match status" value="1"/>
</dbReference>
<dbReference type="InterPro" id="IPR013324">
    <property type="entry name" value="RNA_pol_sigma_r3/r4-like"/>
</dbReference>
<dbReference type="GO" id="GO:0016987">
    <property type="term" value="F:sigma factor activity"/>
    <property type="evidence" value="ECO:0007669"/>
    <property type="project" value="UniProtKB-KW"/>
</dbReference>
<dbReference type="EMBL" id="SJSL01000007">
    <property type="protein sequence ID" value="TCC98281.1"/>
    <property type="molecule type" value="Genomic_DNA"/>
</dbReference>
<dbReference type="AlphaFoldDB" id="A0A4R0ND52"/>
<feature type="domain" description="RNA polymerase sigma-70 region 2" evidence="5">
    <location>
        <begin position="30"/>
        <end position="94"/>
    </location>
</feature>
<evidence type="ECO:0000256" key="4">
    <source>
        <dbReference type="ARBA" id="ARBA00023163"/>
    </source>
</evidence>
<dbReference type="InterPro" id="IPR014284">
    <property type="entry name" value="RNA_pol_sigma-70_dom"/>
</dbReference>
<sequence length="208" mass="24197">MHLKDEKTIAEERDLLSKIAACDQRAFKIIYDRYARRVFLFSQSILNSEEHAEEVMQETMLKLWLLGPELENINNLDAYLLKLTRNRSLNVLSRIKLEFKTNAERAESFLDIDNGTEEEIMLNDIRKVLESGIAALPAQQKLVYQLYQEQGLKYGEIALKLDLAPSTVQTHMKLAVRFLRAYVSAHTDLAVLLIIYKVSPFWAQYFHF</sequence>
<evidence type="ECO:0000256" key="2">
    <source>
        <dbReference type="ARBA" id="ARBA00023015"/>
    </source>
</evidence>
<evidence type="ECO:0000259" key="6">
    <source>
        <dbReference type="Pfam" id="PF08281"/>
    </source>
</evidence>
<dbReference type="SUPFAM" id="SSF88659">
    <property type="entry name" value="Sigma3 and sigma4 domains of RNA polymerase sigma factors"/>
    <property type="match status" value="1"/>
</dbReference>
<dbReference type="GO" id="GO:0003677">
    <property type="term" value="F:DNA binding"/>
    <property type="evidence" value="ECO:0007669"/>
    <property type="project" value="InterPro"/>
</dbReference>
<dbReference type="InterPro" id="IPR039425">
    <property type="entry name" value="RNA_pol_sigma-70-like"/>
</dbReference>
<evidence type="ECO:0000259" key="5">
    <source>
        <dbReference type="Pfam" id="PF04542"/>
    </source>
</evidence>
<dbReference type="NCBIfam" id="TIGR02937">
    <property type="entry name" value="sigma70-ECF"/>
    <property type="match status" value="1"/>
</dbReference>
<dbReference type="InterPro" id="IPR007627">
    <property type="entry name" value="RNA_pol_sigma70_r2"/>
</dbReference>
<dbReference type="Pfam" id="PF08281">
    <property type="entry name" value="Sigma70_r4_2"/>
    <property type="match status" value="1"/>
</dbReference>
<dbReference type="PANTHER" id="PTHR43133">
    <property type="entry name" value="RNA POLYMERASE ECF-TYPE SIGMA FACTO"/>
    <property type="match status" value="1"/>
</dbReference>
<dbReference type="InterPro" id="IPR013325">
    <property type="entry name" value="RNA_pol_sigma_r2"/>
</dbReference>
<reference evidence="7 8" key="1">
    <citation type="submission" date="2019-02" db="EMBL/GenBank/DDBJ databases">
        <title>Pedobacter sp. RP-1-14 sp. nov., isolated from Arctic soil.</title>
        <authorList>
            <person name="Dahal R.H."/>
        </authorList>
    </citation>
    <scope>NUCLEOTIDE SEQUENCE [LARGE SCALE GENOMIC DNA]</scope>
    <source>
        <strain evidence="7 8">RP-1-14</strain>
    </source>
</reference>
<evidence type="ECO:0000313" key="8">
    <source>
        <dbReference type="Proteomes" id="UP000293347"/>
    </source>
</evidence>
<organism evidence="7 8">
    <name type="scientific">Pedobacter psychroterrae</name>
    <dbReference type="NCBI Taxonomy" id="2530453"/>
    <lineage>
        <taxon>Bacteria</taxon>
        <taxon>Pseudomonadati</taxon>
        <taxon>Bacteroidota</taxon>
        <taxon>Sphingobacteriia</taxon>
        <taxon>Sphingobacteriales</taxon>
        <taxon>Sphingobacteriaceae</taxon>
        <taxon>Pedobacter</taxon>
    </lineage>
</organism>
<evidence type="ECO:0000256" key="3">
    <source>
        <dbReference type="ARBA" id="ARBA00023082"/>
    </source>
</evidence>
<keyword evidence="4" id="KW-0804">Transcription</keyword>
<feature type="domain" description="RNA polymerase sigma factor 70 region 4 type 2" evidence="6">
    <location>
        <begin position="129"/>
        <end position="179"/>
    </location>
</feature>
<proteinExistence type="inferred from homology"/>
<dbReference type="SUPFAM" id="SSF88946">
    <property type="entry name" value="Sigma2 domain of RNA polymerase sigma factors"/>
    <property type="match status" value="1"/>
</dbReference>
<dbReference type="Proteomes" id="UP000293347">
    <property type="component" value="Unassembled WGS sequence"/>
</dbReference>
<evidence type="ECO:0000256" key="1">
    <source>
        <dbReference type="ARBA" id="ARBA00010641"/>
    </source>
</evidence>
<keyword evidence="3" id="KW-0731">Sigma factor</keyword>
<dbReference type="InterPro" id="IPR013249">
    <property type="entry name" value="RNA_pol_sigma70_r4_t2"/>
</dbReference>
<protein>
    <submittedName>
        <fullName evidence="7">Sigma-70 family RNA polymerase sigma factor</fullName>
    </submittedName>
</protein>
<accession>A0A4R0ND52</accession>
<name>A0A4R0ND52_9SPHI</name>
<dbReference type="GO" id="GO:0006352">
    <property type="term" value="P:DNA-templated transcription initiation"/>
    <property type="evidence" value="ECO:0007669"/>
    <property type="project" value="InterPro"/>
</dbReference>
<dbReference type="RefSeq" id="WP_131597653.1">
    <property type="nucleotide sequence ID" value="NZ_SJSL01000007.1"/>
</dbReference>
<comment type="similarity">
    <text evidence="1">Belongs to the sigma-70 factor family. ECF subfamily.</text>
</comment>
<comment type="caution">
    <text evidence="7">The sequence shown here is derived from an EMBL/GenBank/DDBJ whole genome shotgun (WGS) entry which is preliminary data.</text>
</comment>
<dbReference type="Pfam" id="PF04542">
    <property type="entry name" value="Sigma70_r2"/>
    <property type="match status" value="1"/>
</dbReference>